<evidence type="ECO:0000313" key="2">
    <source>
        <dbReference type="EMBL" id="THH19983.1"/>
    </source>
</evidence>
<dbReference type="Proteomes" id="UP000308730">
    <property type="component" value="Unassembled WGS sequence"/>
</dbReference>
<feature type="region of interest" description="Disordered" evidence="1">
    <location>
        <begin position="764"/>
        <end position="783"/>
    </location>
</feature>
<reference evidence="2 3" key="1">
    <citation type="submission" date="2019-02" db="EMBL/GenBank/DDBJ databases">
        <title>Genome sequencing of the rare red list fungi Antrodiella citrinella (Flaviporus citrinellus).</title>
        <authorList>
            <person name="Buettner E."/>
            <person name="Kellner H."/>
        </authorList>
    </citation>
    <scope>NUCLEOTIDE SEQUENCE [LARGE SCALE GENOMIC DNA]</scope>
    <source>
        <strain evidence="2 3">DSM 108506</strain>
    </source>
</reference>
<accession>A0A4V3XG46</accession>
<protein>
    <submittedName>
        <fullName evidence="2">Uncharacterized protein</fullName>
    </submittedName>
</protein>
<dbReference type="AlphaFoldDB" id="A0A4V3XG46"/>
<feature type="region of interest" description="Disordered" evidence="1">
    <location>
        <begin position="788"/>
        <end position="850"/>
    </location>
</feature>
<dbReference type="OrthoDB" id="3267098at2759"/>
<feature type="compositionally biased region" description="Acidic residues" evidence="1">
    <location>
        <begin position="791"/>
        <end position="802"/>
    </location>
</feature>
<gene>
    <name evidence="2" type="ORF">EUX98_g8669</name>
</gene>
<feature type="region of interest" description="Disordered" evidence="1">
    <location>
        <begin position="489"/>
        <end position="525"/>
    </location>
</feature>
<evidence type="ECO:0000256" key="1">
    <source>
        <dbReference type="SAM" id="MobiDB-lite"/>
    </source>
</evidence>
<feature type="compositionally biased region" description="Acidic residues" evidence="1">
    <location>
        <begin position="810"/>
        <end position="835"/>
    </location>
</feature>
<organism evidence="2 3">
    <name type="scientific">Antrodiella citrinella</name>
    <dbReference type="NCBI Taxonomy" id="2447956"/>
    <lineage>
        <taxon>Eukaryota</taxon>
        <taxon>Fungi</taxon>
        <taxon>Dikarya</taxon>
        <taxon>Basidiomycota</taxon>
        <taxon>Agaricomycotina</taxon>
        <taxon>Agaricomycetes</taxon>
        <taxon>Polyporales</taxon>
        <taxon>Steccherinaceae</taxon>
        <taxon>Antrodiella</taxon>
    </lineage>
</organism>
<evidence type="ECO:0000313" key="3">
    <source>
        <dbReference type="Proteomes" id="UP000308730"/>
    </source>
</evidence>
<sequence>MTDNNDAANPSPFANMSIWRLMNWMWSGSDKKSMAETDRLVHEVLMAPDFNVLDLKGFSAARETLKLDEHIQTSTEDGWVESNMVIEVPDGKRHASSSDADIPTFSIPGLVHRPLVEVIKSAWTSTSSSRFHYLPFRQFWKRSDSVVERIHGELYSSDSFIAAHEELQQAKLDRNPTGCNLEKSTTAREAVYKYGKGVKSTVVESLLAEESLVPTTNAFSDFAQKVLPVTFNFFVMLVVDLMHEFELGVWKAVFTHLIRIIVSLGDSVVQEFNLRYRQMPTFGRSTIRRKTSNTSALKKLAARDYEDYLQCALPVFENLIPNPVHNKTVMDLLFTLADWHACAKLRMHTDSTLALLKSATTSLGSQLRAFIKKTCPHFDTKELAREEAAGIRRKARARAQGKTVKASGGAKPKTLNLLTYKLHALGDYLVSIIFFGTTDSYSTQPGELEHRRVKRYYARTNKIKAARQIARQQRREEEMRKRKERVYKALGKKKARPKAAASLPTNAEQPEPLNFTPPEDHHQISHSRHFGCMFPQWLEDFRYDPAMKDFMPRLLNHLLGRLMNPDDADSYRQFSNSEQQQIILRYNQVFRHKIVRVNYTTYDVRRGQDSLNPSSHADIMIPAFDLDPETGVSASGHPFAYARILGVFHAHVMRRVPGQREKQEVMEFLLVRWFRLDTRYKAGFNAKRLYRLEFVPELDDDAFGFLNPDDIIRASHIIPAFAYGRVQDPTLYYDIWRYYYVNIFVDRDMYMRYRGGGVGHTPLHITHDQANEDTPGTEANDMGDTASTLEVLEEEEEDGSDDEVGREPTDDSDNSEPEDGGNDEVDDFDADEAAPEEGRSAEDAEGYDEL</sequence>
<dbReference type="EMBL" id="SGPM01000512">
    <property type="protein sequence ID" value="THH19983.1"/>
    <property type="molecule type" value="Genomic_DNA"/>
</dbReference>
<name>A0A4V3XG46_9APHY</name>
<proteinExistence type="predicted"/>
<comment type="caution">
    <text evidence="2">The sequence shown here is derived from an EMBL/GenBank/DDBJ whole genome shotgun (WGS) entry which is preliminary data.</text>
</comment>
<keyword evidence="3" id="KW-1185">Reference proteome</keyword>